<comment type="subcellular location">
    <subcellularLocation>
        <location evidence="2">Cell inner membrane</location>
        <topology evidence="2">Single-pass membrane protein</topology>
    </subcellularLocation>
</comment>
<evidence type="ECO:0000256" key="7">
    <source>
        <dbReference type="ARBA" id="ARBA00022519"/>
    </source>
</evidence>
<keyword evidence="8 12" id="KW-0812">Transmembrane</keyword>
<keyword evidence="10 12" id="KW-1133">Transmembrane helix</keyword>
<protein>
    <recommendedName>
        <fullName evidence="4">Heme exporter protein D</fullName>
    </recommendedName>
</protein>
<evidence type="ECO:0000256" key="12">
    <source>
        <dbReference type="SAM" id="Phobius"/>
    </source>
</evidence>
<name>A0A1G7UII8_9PSED</name>
<dbReference type="GO" id="GO:0015886">
    <property type="term" value="P:heme transport"/>
    <property type="evidence" value="ECO:0007669"/>
    <property type="project" value="InterPro"/>
</dbReference>
<dbReference type="NCBIfam" id="TIGR03141">
    <property type="entry name" value="cytochro_ccmD"/>
    <property type="match status" value="1"/>
</dbReference>
<keyword evidence="7" id="KW-0997">Cell inner membrane</keyword>
<accession>A0A1G7UII8</accession>
<evidence type="ECO:0000256" key="5">
    <source>
        <dbReference type="ARBA" id="ARBA00022448"/>
    </source>
</evidence>
<keyword evidence="5" id="KW-0813">Transport</keyword>
<reference evidence="14" key="1">
    <citation type="submission" date="2016-10" db="EMBL/GenBank/DDBJ databases">
        <authorList>
            <person name="Varghese N."/>
            <person name="Submissions S."/>
        </authorList>
    </citation>
    <scope>NUCLEOTIDE SEQUENCE [LARGE SCALE GENOMIC DNA]</scope>
    <source>
        <strain evidence="14">ATCC 700689</strain>
    </source>
</reference>
<dbReference type="RefSeq" id="WP_003149824.1">
    <property type="nucleotide sequence ID" value="NZ_FNCO01000002.1"/>
</dbReference>
<evidence type="ECO:0000313" key="13">
    <source>
        <dbReference type="EMBL" id="SDG46879.1"/>
    </source>
</evidence>
<evidence type="ECO:0000256" key="3">
    <source>
        <dbReference type="ARBA" id="ARBA00008741"/>
    </source>
</evidence>
<keyword evidence="6" id="KW-1003">Cell membrane</keyword>
<comment type="similarity">
    <text evidence="3">Belongs to the CcmD/CycX/HelD family.</text>
</comment>
<dbReference type="GO" id="GO:0005886">
    <property type="term" value="C:plasma membrane"/>
    <property type="evidence" value="ECO:0007669"/>
    <property type="project" value="UniProtKB-SubCell"/>
</dbReference>
<sequence>MNWASVGEFLAMGGYGVYVWGSVLTTVVLLWTECRMLRRRRRAALWRIQSELLGKEARREATK</sequence>
<evidence type="ECO:0000256" key="11">
    <source>
        <dbReference type="ARBA" id="ARBA00023136"/>
    </source>
</evidence>
<keyword evidence="9" id="KW-0201">Cytochrome c-type biogenesis</keyword>
<keyword evidence="11 12" id="KW-0472">Membrane</keyword>
<dbReference type="Proteomes" id="UP000182894">
    <property type="component" value="Unassembled WGS sequence"/>
</dbReference>
<evidence type="ECO:0000256" key="10">
    <source>
        <dbReference type="ARBA" id="ARBA00022989"/>
    </source>
</evidence>
<gene>
    <name evidence="13" type="ORF">SAMN05216605_102171</name>
</gene>
<organism evidence="13 14">
    <name type="scientific">Pseudomonas abietaniphila</name>
    <dbReference type="NCBI Taxonomy" id="89065"/>
    <lineage>
        <taxon>Bacteria</taxon>
        <taxon>Pseudomonadati</taxon>
        <taxon>Pseudomonadota</taxon>
        <taxon>Gammaproteobacteria</taxon>
        <taxon>Pseudomonadales</taxon>
        <taxon>Pseudomonadaceae</taxon>
        <taxon>Pseudomonas</taxon>
    </lineage>
</organism>
<evidence type="ECO:0000256" key="4">
    <source>
        <dbReference type="ARBA" id="ARBA00016461"/>
    </source>
</evidence>
<dbReference type="InterPro" id="IPR007078">
    <property type="entry name" value="Haem_export_protD_CcmD"/>
</dbReference>
<dbReference type="EMBL" id="FNCO01000002">
    <property type="protein sequence ID" value="SDG46879.1"/>
    <property type="molecule type" value="Genomic_DNA"/>
</dbReference>
<evidence type="ECO:0000256" key="6">
    <source>
        <dbReference type="ARBA" id="ARBA00022475"/>
    </source>
</evidence>
<evidence type="ECO:0000256" key="8">
    <source>
        <dbReference type="ARBA" id="ARBA00022692"/>
    </source>
</evidence>
<comment type="function">
    <text evidence="1">Required for the export of heme to the periplasm for the biogenesis of c-type cytochromes.</text>
</comment>
<evidence type="ECO:0000256" key="1">
    <source>
        <dbReference type="ARBA" id="ARBA00002442"/>
    </source>
</evidence>
<keyword evidence="14" id="KW-1185">Reference proteome</keyword>
<evidence type="ECO:0000313" key="14">
    <source>
        <dbReference type="Proteomes" id="UP000182894"/>
    </source>
</evidence>
<dbReference type="STRING" id="89065.SAMN05216605_102171"/>
<dbReference type="AlphaFoldDB" id="A0A1G7UII8"/>
<proteinExistence type="inferred from homology"/>
<dbReference type="OrthoDB" id="9815607at2"/>
<evidence type="ECO:0000256" key="9">
    <source>
        <dbReference type="ARBA" id="ARBA00022748"/>
    </source>
</evidence>
<feature type="transmembrane region" description="Helical" evidence="12">
    <location>
        <begin position="12"/>
        <end position="32"/>
    </location>
</feature>
<dbReference type="GO" id="GO:0017004">
    <property type="term" value="P:cytochrome complex assembly"/>
    <property type="evidence" value="ECO:0007669"/>
    <property type="project" value="UniProtKB-KW"/>
</dbReference>
<evidence type="ECO:0000256" key="2">
    <source>
        <dbReference type="ARBA" id="ARBA00004377"/>
    </source>
</evidence>